<dbReference type="SUPFAM" id="SSF52833">
    <property type="entry name" value="Thioredoxin-like"/>
    <property type="match status" value="1"/>
</dbReference>
<keyword evidence="5" id="KW-1185">Reference proteome</keyword>
<dbReference type="Proteomes" id="UP000077202">
    <property type="component" value="Unassembled WGS sequence"/>
</dbReference>
<accession>A0A176WDZ4</accession>
<evidence type="ECO:0000256" key="2">
    <source>
        <dbReference type="ARBA" id="ARBA00022679"/>
    </source>
</evidence>
<organism evidence="4 5">
    <name type="scientific">Marchantia polymorpha subsp. ruderalis</name>
    <dbReference type="NCBI Taxonomy" id="1480154"/>
    <lineage>
        <taxon>Eukaryota</taxon>
        <taxon>Viridiplantae</taxon>
        <taxon>Streptophyta</taxon>
        <taxon>Embryophyta</taxon>
        <taxon>Marchantiophyta</taxon>
        <taxon>Marchantiopsida</taxon>
        <taxon>Marchantiidae</taxon>
        <taxon>Marchantiales</taxon>
        <taxon>Marchantiaceae</taxon>
        <taxon>Marchantia</taxon>
    </lineage>
</organism>
<dbReference type="SFLD" id="SFLDS00019">
    <property type="entry name" value="Glutathione_Transferase_(cytos"/>
    <property type="match status" value="1"/>
</dbReference>
<dbReference type="Gene3D" id="3.40.30.10">
    <property type="entry name" value="Glutaredoxin"/>
    <property type="match status" value="1"/>
</dbReference>
<dbReference type="PROSITE" id="PS50404">
    <property type="entry name" value="GST_NTER"/>
    <property type="match status" value="1"/>
</dbReference>
<dbReference type="InterPro" id="IPR036249">
    <property type="entry name" value="Thioredoxin-like_sf"/>
</dbReference>
<dbReference type="AlphaFoldDB" id="A0A176WDZ4"/>
<dbReference type="EMBL" id="LVLJ01001298">
    <property type="protein sequence ID" value="OAE30582.1"/>
    <property type="molecule type" value="Genomic_DNA"/>
</dbReference>
<dbReference type="InterPro" id="IPR040079">
    <property type="entry name" value="Glutathione_S-Trfase"/>
</dbReference>
<dbReference type="PANTHER" id="PTHR43900">
    <property type="entry name" value="GLUTATHIONE S-TRANSFERASE RHO"/>
    <property type="match status" value="1"/>
</dbReference>
<dbReference type="Pfam" id="PF13417">
    <property type="entry name" value="GST_N_3"/>
    <property type="match status" value="1"/>
</dbReference>
<reference evidence="4" key="1">
    <citation type="submission" date="2016-03" db="EMBL/GenBank/DDBJ databases">
        <title>Mechanisms controlling the formation of the plant cell surface in tip-growing cells are functionally conserved among land plants.</title>
        <authorList>
            <person name="Honkanen S."/>
            <person name="Jones V.A."/>
            <person name="Morieri G."/>
            <person name="Champion C."/>
            <person name="Hetherington A.J."/>
            <person name="Kelly S."/>
            <person name="Saint-Marcoux D."/>
            <person name="Proust H."/>
            <person name="Prescott H."/>
            <person name="Dolan L."/>
        </authorList>
    </citation>
    <scope>NUCLEOTIDE SEQUENCE [LARGE SCALE GENOMIC DNA]</scope>
    <source>
        <tissue evidence="4">Whole gametophyte</tissue>
    </source>
</reference>
<dbReference type="PANTHER" id="PTHR43900:SF3">
    <property type="entry name" value="GLUTATHIONE S-TRANSFERASE RHO"/>
    <property type="match status" value="1"/>
</dbReference>
<dbReference type="EC" id="2.5.1.18" evidence="1"/>
<evidence type="ECO:0000313" key="4">
    <source>
        <dbReference type="EMBL" id="OAE30582.1"/>
    </source>
</evidence>
<comment type="caution">
    <text evidence="4">The sequence shown here is derived from an EMBL/GenBank/DDBJ whole genome shotgun (WGS) entry which is preliminary data.</text>
</comment>
<protein>
    <recommendedName>
        <fullName evidence="1">glutathione transferase</fullName>
        <ecNumber evidence="1">2.5.1.18</ecNumber>
    </recommendedName>
</protein>
<feature type="domain" description="GST N-terminal" evidence="3">
    <location>
        <begin position="1"/>
        <end position="78"/>
    </location>
</feature>
<evidence type="ECO:0000256" key="1">
    <source>
        <dbReference type="ARBA" id="ARBA00012452"/>
    </source>
</evidence>
<dbReference type="GO" id="GO:0005737">
    <property type="term" value="C:cytoplasm"/>
    <property type="evidence" value="ECO:0007669"/>
    <property type="project" value="TreeGrafter"/>
</dbReference>
<dbReference type="InterPro" id="IPR004045">
    <property type="entry name" value="Glutathione_S-Trfase_N"/>
</dbReference>
<keyword evidence="2" id="KW-0808">Transferase</keyword>
<dbReference type="GO" id="GO:0043295">
    <property type="term" value="F:glutathione binding"/>
    <property type="evidence" value="ECO:0007669"/>
    <property type="project" value="TreeGrafter"/>
</dbReference>
<proteinExistence type="predicted"/>
<dbReference type="GO" id="GO:0004364">
    <property type="term" value="F:glutathione transferase activity"/>
    <property type="evidence" value="ECO:0007669"/>
    <property type="project" value="UniProtKB-EC"/>
</dbReference>
<sequence>MAIKVHGRQISPYVRVVLLVLYEKGVDFELVSSDQHSDEYMAMLNPFGKHPAVEDDGFLLYESRAIVRYFATKYESREPNLLGSTPHERALIPHGDAFRSQPYVARLVSSPHDLTGLPILFAILLDFH</sequence>
<dbReference type="GO" id="GO:0006749">
    <property type="term" value="P:glutathione metabolic process"/>
    <property type="evidence" value="ECO:0007669"/>
    <property type="project" value="TreeGrafter"/>
</dbReference>
<evidence type="ECO:0000313" key="5">
    <source>
        <dbReference type="Proteomes" id="UP000077202"/>
    </source>
</evidence>
<gene>
    <name evidence="4" type="ORF">AXG93_40s1070</name>
</gene>
<evidence type="ECO:0000259" key="3">
    <source>
        <dbReference type="PROSITE" id="PS50404"/>
    </source>
</evidence>
<name>A0A176WDZ4_MARPO</name>